<dbReference type="SMART" id="SM00225">
    <property type="entry name" value="BTB"/>
    <property type="match status" value="1"/>
</dbReference>
<dbReference type="Proteomes" id="UP000275408">
    <property type="component" value="Unassembled WGS sequence"/>
</dbReference>
<dbReference type="PANTHER" id="PTHR11537:SF252">
    <property type="entry name" value="POTASSIUM VOLTAGE-GATED CHANNEL PROTEIN SHAW"/>
    <property type="match status" value="1"/>
</dbReference>
<dbReference type="GO" id="GO:0008076">
    <property type="term" value="C:voltage-gated potassium channel complex"/>
    <property type="evidence" value="ECO:0007669"/>
    <property type="project" value="InterPro"/>
</dbReference>
<dbReference type="STRING" id="46731.A0A3M6UXN3"/>
<dbReference type="PRINTS" id="PR01498">
    <property type="entry name" value="SHAWCHANNEL"/>
</dbReference>
<dbReference type="InterPro" id="IPR028325">
    <property type="entry name" value="VG_K_chnl"/>
</dbReference>
<accession>A0A3M6UXN3</accession>
<evidence type="ECO:0000256" key="7">
    <source>
        <dbReference type="ARBA" id="ARBA00022958"/>
    </source>
</evidence>
<dbReference type="FunFam" id="1.20.120.350:FF:000091">
    <property type="entry name" value="Predicted protein"/>
    <property type="match status" value="1"/>
</dbReference>
<keyword evidence="16" id="KW-1185">Reference proteome</keyword>
<dbReference type="PANTHER" id="PTHR11537">
    <property type="entry name" value="VOLTAGE-GATED POTASSIUM CHANNEL"/>
    <property type="match status" value="1"/>
</dbReference>
<dbReference type="InterPro" id="IPR000210">
    <property type="entry name" value="BTB/POZ_dom"/>
</dbReference>
<dbReference type="GO" id="GO:0001508">
    <property type="term" value="P:action potential"/>
    <property type="evidence" value="ECO:0007669"/>
    <property type="project" value="TreeGrafter"/>
</dbReference>
<dbReference type="FunFam" id="1.10.287.70:FF:000002">
    <property type="entry name" value="Potassium voltage-gated channel subfamily a member"/>
    <property type="match status" value="1"/>
</dbReference>
<evidence type="ECO:0000256" key="10">
    <source>
        <dbReference type="ARBA" id="ARBA00023136"/>
    </source>
</evidence>
<dbReference type="Gene3D" id="3.30.710.10">
    <property type="entry name" value="Potassium Channel Kv1.1, Chain A"/>
    <property type="match status" value="1"/>
</dbReference>
<evidence type="ECO:0000313" key="15">
    <source>
        <dbReference type="EMBL" id="RMX58380.1"/>
    </source>
</evidence>
<dbReference type="InterPro" id="IPR003974">
    <property type="entry name" value="K_chnl_volt-dep_Kv3"/>
</dbReference>
<dbReference type="InterPro" id="IPR011333">
    <property type="entry name" value="SKP1/BTB/POZ_sf"/>
</dbReference>
<gene>
    <name evidence="15" type="ORF">pdam_00012530</name>
</gene>
<reference evidence="15 16" key="1">
    <citation type="journal article" date="2018" name="Sci. Rep.">
        <title>Comparative analysis of the Pocillopora damicornis genome highlights role of immune system in coral evolution.</title>
        <authorList>
            <person name="Cunning R."/>
            <person name="Bay R.A."/>
            <person name="Gillette P."/>
            <person name="Baker A.C."/>
            <person name="Traylor-Knowles N."/>
        </authorList>
    </citation>
    <scope>NUCLEOTIDE SEQUENCE [LARGE SCALE GENOMIC DNA]</scope>
    <source>
        <strain evidence="15">RSMAS</strain>
        <tissue evidence="15">Whole animal</tissue>
    </source>
</reference>
<dbReference type="Gene3D" id="1.10.287.70">
    <property type="match status" value="1"/>
</dbReference>
<protein>
    <recommendedName>
        <fullName evidence="14">BTB domain-containing protein</fullName>
    </recommendedName>
</protein>
<dbReference type="AlphaFoldDB" id="A0A3M6UXN3"/>
<feature type="compositionally biased region" description="Basic residues" evidence="12">
    <location>
        <begin position="456"/>
        <end position="466"/>
    </location>
</feature>
<keyword evidence="4 13" id="KW-0812">Transmembrane</keyword>
<evidence type="ECO:0000256" key="5">
    <source>
        <dbReference type="ARBA" id="ARBA00022826"/>
    </source>
</evidence>
<keyword evidence="9" id="KW-0406">Ion transport</keyword>
<evidence type="ECO:0000256" key="4">
    <source>
        <dbReference type="ARBA" id="ARBA00022692"/>
    </source>
</evidence>
<keyword evidence="3" id="KW-0633">Potassium transport</keyword>
<dbReference type="FunFam" id="3.30.710.10:FF:000002">
    <property type="entry name" value="Potassium voltage-gated channel subfamily C member 2"/>
    <property type="match status" value="1"/>
</dbReference>
<organism evidence="15 16">
    <name type="scientific">Pocillopora damicornis</name>
    <name type="common">Cauliflower coral</name>
    <name type="synonym">Millepora damicornis</name>
    <dbReference type="NCBI Taxonomy" id="46731"/>
    <lineage>
        <taxon>Eukaryota</taxon>
        <taxon>Metazoa</taxon>
        <taxon>Cnidaria</taxon>
        <taxon>Anthozoa</taxon>
        <taxon>Hexacorallia</taxon>
        <taxon>Scleractinia</taxon>
        <taxon>Astrocoeniina</taxon>
        <taxon>Pocilloporidae</taxon>
        <taxon>Pocillopora</taxon>
    </lineage>
</organism>
<dbReference type="Gene3D" id="1.20.120.350">
    <property type="entry name" value="Voltage-gated potassium channels. Chain C"/>
    <property type="match status" value="1"/>
</dbReference>
<dbReference type="Pfam" id="PF02214">
    <property type="entry name" value="BTB_2"/>
    <property type="match status" value="1"/>
</dbReference>
<dbReference type="GO" id="GO:0005251">
    <property type="term" value="F:delayed rectifier potassium channel activity"/>
    <property type="evidence" value="ECO:0007669"/>
    <property type="project" value="TreeGrafter"/>
</dbReference>
<dbReference type="Pfam" id="PF00520">
    <property type="entry name" value="Ion_trans"/>
    <property type="match status" value="1"/>
</dbReference>
<sequence>KISTACIENMFDVLRNDRVTINVGGFRHNTFLTTLKNIPDTRLSWIAENHPNSPDFDPVLGEYFFDRHPRIFTEVLNYYRIGKLHCPADVCSALFQEELSYWGINERDIEPCCWVLYKRQMNTEETLKTFHLDNARKASGGCTSNAKGAKKRATIASLFGSETVLTRNNRERWRQFRPKVWALLDDPRSSLAAKVFIGLTSLFILVSVTQFCLSTVTSIKDNATLMRILRILDAVTSIWFTVEFFLRLIFCPNFKNFAKNPMNWMDLLAVLPFYLSLYHIGTRTSWLVVMRTLRIFRIFSLSFSFQILFHTLISSKNELFLVFFSLIVPIILFSSMIYFAENENNEEMFPSIPESFWWAIVTVTTLGYGDVVPVTKVGKVIGAMCAICGVIIIALPVSVIGSNFSYFYMQARTRIQQPRRSTKMAPLSQVPANLMYKRLPRRRSGSGSETNGSVPRRSRVRKRSSSKRSISTHASYGRRPSRKSNSTCGTRANALEMVEILKQDQPRETMKEET</sequence>
<dbReference type="PRINTS" id="PR00169">
    <property type="entry name" value="KCHANNEL"/>
</dbReference>
<keyword evidence="10 13" id="KW-0472">Membrane</keyword>
<comment type="caution">
    <text evidence="15">The sequence shown here is derived from an EMBL/GenBank/DDBJ whole genome shotgun (WGS) entry which is preliminary data.</text>
</comment>
<dbReference type="GO" id="GO:0051260">
    <property type="term" value="P:protein homooligomerization"/>
    <property type="evidence" value="ECO:0007669"/>
    <property type="project" value="InterPro"/>
</dbReference>
<evidence type="ECO:0000256" key="3">
    <source>
        <dbReference type="ARBA" id="ARBA00022538"/>
    </source>
</evidence>
<dbReference type="EMBL" id="RCHS01000531">
    <property type="protein sequence ID" value="RMX58380.1"/>
    <property type="molecule type" value="Genomic_DNA"/>
</dbReference>
<evidence type="ECO:0000256" key="8">
    <source>
        <dbReference type="ARBA" id="ARBA00022989"/>
    </source>
</evidence>
<feature type="region of interest" description="Disordered" evidence="12">
    <location>
        <begin position="438"/>
        <end position="514"/>
    </location>
</feature>
<feature type="compositionally biased region" description="Basic and acidic residues" evidence="12">
    <location>
        <begin position="499"/>
        <end position="514"/>
    </location>
</feature>
<keyword evidence="11" id="KW-0407">Ion channel</keyword>
<keyword evidence="2" id="KW-0813">Transport</keyword>
<feature type="transmembrane region" description="Helical" evidence="13">
    <location>
        <begin position="262"/>
        <end position="281"/>
    </location>
</feature>
<dbReference type="SUPFAM" id="SSF54695">
    <property type="entry name" value="POZ domain"/>
    <property type="match status" value="1"/>
</dbReference>
<keyword evidence="5" id="KW-0631">Potassium channel</keyword>
<dbReference type="InterPro" id="IPR027359">
    <property type="entry name" value="Volt_channel_dom_sf"/>
</dbReference>
<keyword evidence="6" id="KW-0851">Voltage-gated channel</keyword>
<feature type="transmembrane region" description="Helical" evidence="13">
    <location>
        <begin position="381"/>
        <end position="409"/>
    </location>
</feature>
<dbReference type="OrthoDB" id="10025005at2759"/>
<evidence type="ECO:0000256" key="12">
    <source>
        <dbReference type="SAM" id="MobiDB-lite"/>
    </source>
</evidence>
<proteinExistence type="predicted"/>
<feature type="domain" description="BTB" evidence="14">
    <location>
        <begin position="17"/>
        <end position="120"/>
    </location>
</feature>
<dbReference type="SUPFAM" id="SSF81324">
    <property type="entry name" value="Voltage-gated potassium channels"/>
    <property type="match status" value="1"/>
</dbReference>
<feature type="transmembrane region" description="Helical" evidence="13">
    <location>
        <begin position="228"/>
        <end position="250"/>
    </location>
</feature>
<keyword evidence="7" id="KW-0630">Potassium</keyword>
<name>A0A3M6UXN3_POCDA</name>
<evidence type="ECO:0000256" key="9">
    <source>
        <dbReference type="ARBA" id="ARBA00023065"/>
    </source>
</evidence>
<feature type="transmembrane region" description="Helical" evidence="13">
    <location>
        <begin position="293"/>
        <end position="313"/>
    </location>
</feature>
<evidence type="ECO:0000259" key="14">
    <source>
        <dbReference type="SMART" id="SM00225"/>
    </source>
</evidence>
<dbReference type="InterPro" id="IPR003131">
    <property type="entry name" value="T1-type_BTB"/>
</dbReference>
<feature type="transmembrane region" description="Helical" evidence="13">
    <location>
        <begin position="352"/>
        <end position="369"/>
    </location>
</feature>
<comment type="subcellular location">
    <subcellularLocation>
        <location evidence="1">Membrane</location>
        <topology evidence="1">Multi-pass membrane protein</topology>
    </subcellularLocation>
</comment>
<feature type="non-terminal residue" evidence="15">
    <location>
        <position position="1"/>
    </location>
</feature>
<evidence type="ECO:0000256" key="13">
    <source>
        <dbReference type="SAM" id="Phobius"/>
    </source>
</evidence>
<dbReference type="InterPro" id="IPR005821">
    <property type="entry name" value="Ion_trans_dom"/>
</dbReference>
<evidence type="ECO:0000256" key="11">
    <source>
        <dbReference type="ARBA" id="ARBA00023303"/>
    </source>
</evidence>
<evidence type="ECO:0000313" key="16">
    <source>
        <dbReference type="Proteomes" id="UP000275408"/>
    </source>
</evidence>
<keyword evidence="8 13" id="KW-1133">Transmembrane helix</keyword>
<feature type="transmembrane region" description="Helical" evidence="13">
    <location>
        <begin position="319"/>
        <end position="340"/>
    </location>
</feature>
<evidence type="ECO:0000256" key="1">
    <source>
        <dbReference type="ARBA" id="ARBA00004141"/>
    </source>
</evidence>
<evidence type="ECO:0000256" key="6">
    <source>
        <dbReference type="ARBA" id="ARBA00022882"/>
    </source>
</evidence>
<dbReference type="PRINTS" id="PR01491">
    <property type="entry name" value="KVCHANNEL"/>
</dbReference>
<evidence type="ECO:0000256" key="2">
    <source>
        <dbReference type="ARBA" id="ARBA00022448"/>
    </source>
</evidence>
<dbReference type="InterPro" id="IPR003968">
    <property type="entry name" value="K_chnl_volt-dep_Kv"/>
</dbReference>
<feature type="transmembrane region" description="Helical" evidence="13">
    <location>
        <begin position="195"/>
        <end position="216"/>
    </location>
</feature>